<feature type="compositionally biased region" description="Basic and acidic residues" evidence="1">
    <location>
        <begin position="54"/>
        <end position="76"/>
    </location>
</feature>
<organism evidence="3">
    <name type="scientific">Leptosphaeria maculans (strain JN3 / isolate v23.1.3 / race Av1-4-5-6-7-8)</name>
    <name type="common">Blackleg fungus</name>
    <name type="synonym">Phoma lingam</name>
    <dbReference type="NCBI Taxonomy" id="985895"/>
    <lineage>
        <taxon>Eukaryota</taxon>
        <taxon>Fungi</taxon>
        <taxon>Dikarya</taxon>
        <taxon>Ascomycota</taxon>
        <taxon>Pezizomycotina</taxon>
        <taxon>Dothideomycetes</taxon>
        <taxon>Pleosporomycetidae</taxon>
        <taxon>Pleosporales</taxon>
        <taxon>Pleosporineae</taxon>
        <taxon>Leptosphaeriaceae</taxon>
        <taxon>Plenodomus</taxon>
        <taxon>Plenodomus lingam/Leptosphaeria maculans species complex</taxon>
    </lineage>
</organism>
<sequence>MAALLAVGIGLGAEKLGRKISDKRLERKEKKNIAEYEARYGVVESSSSSSAYATREKQSRVEKKQEEAQRELRAARQDVQEVPEHVSWRHSVGECRFSEEAPPPSSVFCPDIRLEYSQNGVGLPTRTSGKDRRVLNKDLEPHWVEVMRVGPCRLDLPRVSTSSVICNFSTYRRMVRPLTTNKANINPISNGPKATRYQERWDPHLPNIQVYSRKEISRCCSRAWALTTPLLPSLDVRYVTVQTLCVPPTI</sequence>
<dbReference type="VEuPathDB" id="FungiDB:LEMA_P031130.1"/>
<accession>E4ZWI5</accession>
<gene>
    <name evidence="2" type="ORF">LEMA_P031130.1</name>
</gene>
<reference evidence="3" key="1">
    <citation type="journal article" date="2011" name="Nat. Commun.">
        <title>Effector diversification within compartments of the Leptosphaeria maculans genome affected by Repeat-Induced Point mutations.</title>
        <authorList>
            <person name="Rouxel T."/>
            <person name="Grandaubert J."/>
            <person name="Hane J.K."/>
            <person name="Hoede C."/>
            <person name="van de Wouw A.P."/>
            <person name="Couloux A."/>
            <person name="Dominguez V."/>
            <person name="Anthouard V."/>
            <person name="Bally P."/>
            <person name="Bourras S."/>
            <person name="Cozijnsen A.J."/>
            <person name="Ciuffetti L.M."/>
            <person name="Degrave A."/>
            <person name="Dilmaghani A."/>
            <person name="Duret L."/>
            <person name="Fudal I."/>
            <person name="Goodwin S.B."/>
            <person name="Gout L."/>
            <person name="Glaser N."/>
            <person name="Linglin J."/>
            <person name="Kema G.H.J."/>
            <person name="Lapalu N."/>
            <person name="Lawrence C.B."/>
            <person name="May K."/>
            <person name="Meyer M."/>
            <person name="Ollivier B."/>
            <person name="Poulain J."/>
            <person name="Schoch C.L."/>
            <person name="Simon A."/>
            <person name="Spatafora J.W."/>
            <person name="Stachowiak A."/>
            <person name="Turgeon B.G."/>
            <person name="Tyler B.M."/>
            <person name="Vincent D."/>
            <person name="Weissenbach J."/>
            <person name="Amselem J."/>
            <person name="Quesneville H."/>
            <person name="Oliver R.P."/>
            <person name="Wincker P."/>
            <person name="Balesdent M.-H."/>
            <person name="Howlett B.J."/>
        </authorList>
    </citation>
    <scope>NUCLEOTIDE SEQUENCE [LARGE SCALE GENOMIC DNA]</scope>
    <source>
        <strain evidence="3">JN3 / isolate v23.1.3 / race Av1-4-5-6-7-8</strain>
    </source>
</reference>
<keyword evidence="3" id="KW-1185">Reference proteome</keyword>
<dbReference type="Proteomes" id="UP000002668">
    <property type="component" value="Genome"/>
</dbReference>
<name>E4ZWI5_LEPMJ</name>
<feature type="region of interest" description="Disordered" evidence="1">
    <location>
        <begin position="44"/>
        <end position="76"/>
    </location>
</feature>
<dbReference type="HOGENOM" id="CLU_1111571_0_0_1"/>
<protein>
    <submittedName>
        <fullName evidence="2">Predicted protein</fullName>
    </submittedName>
</protein>
<dbReference type="AlphaFoldDB" id="E4ZWI5"/>
<dbReference type="InParanoid" id="E4ZWI5"/>
<dbReference type="eggNOG" id="ENOG502TAZ0">
    <property type="taxonomic scope" value="Eukaryota"/>
</dbReference>
<evidence type="ECO:0000313" key="3">
    <source>
        <dbReference type="Proteomes" id="UP000002668"/>
    </source>
</evidence>
<dbReference type="OrthoDB" id="3695472at2759"/>
<dbReference type="EMBL" id="FP929127">
    <property type="protein sequence ID" value="CBX95961.1"/>
    <property type="molecule type" value="Genomic_DNA"/>
</dbReference>
<evidence type="ECO:0000256" key="1">
    <source>
        <dbReference type="SAM" id="MobiDB-lite"/>
    </source>
</evidence>
<evidence type="ECO:0000313" key="2">
    <source>
        <dbReference type="EMBL" id="CBX95961.1"/>
    </source>
</evidence>
<proteinExistence type="predicted"/>